<dbReference type="InterPro" id="IPR006059">
    <property type="entry name" value="SBP"/>
</dbReference>
<dbReference type="Pfam" id="PF13416">
    <property type="entry name" value="SBP_bac_8"/>
    <property type="match status" value="1"/>
</dbReference>
<dbReference type="AlphaFoldDB" id="A0A395V7R4"/>
<proteinExistence type="inferred from homology"/>
<feature type="chain" id="PRO_5038996298" evidence="4">
    <location>
        <begin position="20"/>
        <end position="452"/>
    </location>
</feature>
<evidence type="ECO:0000256" key="2">
    <source>
        <dbReference type="ARBA" id="ARBA00022448"/>
    </source>
</evidence>
<keyword evidence="4" id="KW-0732">Signal</keyword>
<comment type="similarity">
    <text evidence="1">Belongs to the bacterial solute-binding protein 1 family.</text>
</comment>
<feature type="compositionally biased region" description="Low complexity" evidence="3">
    <location>
        <begin position="33"/>
        <end position="51"/>
    </location>
</feature>
<feature type="region of interest" description="Disordered" evidence="3">
    <location>
        <begin position="27"/>
        <end position="52"/>
    </location>
</feature>
<dbReference type="PANTHER" id="PTHR43649:SF29">
    <property type="entry name" value="OSMOPROTECTIVE COMPOUNDS-BINDING PROTEIN GGTB"/>
    <property type="match status" value="1"/>
</dbReference>
<dbReference type="SUPFAM" id="SSF53850">
    <property type="entry name" value="Periplasmic binding protein-like II"/>
    <property type="match status" value="1"/>
</dbReference>
<dbReference type="RefSeq" id="WP_118098318.1">
    <property type="nucleotide sequence ID" value="NZ_QRVL01000019.1"/>
</dbReference>
<dbReference type="InterPro" id="IPR050490">
    <property type="entry name" value="Bact_solute-bd_prot1"/>
</dbReference>
<sequence length="452" mass="48587">MKKKLMASILAASMLVSMAAGCGNTEEQTDAPAAEASGTTADAAAESGAADTDGEEVTIKLFSNLPDRKNGQGLVEQTIIDQYMSENPNVNIEVEALDEESYKTKFKAYAMDGMPDVVSIWGQPSFLDEVLDAGVLAELDESDYSDYGFVSGSLEGFKKDGKLYGLPRNTDIMVFYYNEKMFDDNGWEVPQTYDDLLALSDQINAAGIVPVAMDGGDGWVLACYMQDLMVRIAQTPAGTISDAIANGDFSDPLFSEAAQLLADTTSAGVFQTGFDSQDYGTAQNLFTNGQAAMFYMGSWETSMALNEDIPEEVRDNIRAFVMPAVADGKGTATDLAAWNGGGYAVSADSKVKDEAIKFLNYMYQPDQLSKLGWEFGVGLSAQDQTDYLTGEETDLQMQIMDLLNNATNISGTPINDCGSSNFKTTIETEIQSLANGTESTDDFLSALGNACK</sequence>
<dbReference type="Proteomes" id="UP000266172">
    <property type="component" value="Unassembled WGS sequence"/>
</dbReference>
<dbReference type="PANTHER" id="PTHR43649">
    <property type="entry name" value="ARABINOSE-BINDING PROTEIN-RELATED"/>
    <property type="match status" value="1"/>
</dbReference>
<keyword evidence="2" id="KW-0813">Transport</keyword>
<evidence type="ECO:0000313" key="6">
    <source>
        <dbReference type="Proteomes" id="UP000266172"/>
    </source>
</evidence>
<accession>A0A395V7R4</accession>
<dbReference type="PROSITE" id="PS51257">
    <property type="entry name" value="PROKAR_LIPOPROTEIN"/>
    <property type="match status" value="1"/>
</dbReference>
<evidence type="ECO:0000256" key="3">
    <source>
        <dbReference type="SAM" id="MobiDB-lite"/>
    </source>
</evidence>
<evidence type="ECO:0000256" key="4">
    <source>
        <dbReference type="SAM" id="SignalP"/>
    </source>
</evidence>
<reference evidence="5 6" key="1">
    <citation type="submission" date="2018-08" db="EMBL/GenBank/DDBJ databases">
        <title>A genome reference for cultivated species of the human gut microbiota.</title>
        <authorList>
            <person name="Zou Y."/>
            <person name="Xue W."/>
            <person name="Luo G."/>
        </authorList>
    </citation>
    <scope>NUCLEOTIDE SEQUENCE [LARGE SCALE GENOMIC DNA]</scope>
    <source>
        <strain evidence="5 6">AF22-12AC</strain>
    </source>
</reference>
<evidence type="ECO:0000313" key="5">
    <source>
        <dbReference type="EMBL" id="RGS36904.1"/>
    </source>
</evidence>
<protein>
    <submittedName>
        <fullName evidence="5">Extracellular solute-binding protein</fullName>
    </submittedName>
</protein>
<organism evidence="5 6">
    <name type="scientific">Roseburia hominis</name>
    <dbReference type="NCBI Taxonomy" id="301301"/>
    <lineage>
        <taxon>Bacteria</taxon>
        <taxon>Bacillati</taxon>
        <taxon>Bacillota</taxon>
        <taxon>Clostridia</taxon>
        <taxon>Lachnospirales</taxon>
        <taxon>Lachnospiraceae</taxon>
        <taxon>Roseburia</taxon>
    </lineage>
</organism>
<evidence type="ECO:0000256" key="1">
    <source>
        <dbReference type="ARBA" id="ARBA00008520"/>
    </source>
</evidence>
<gene>
    <name evidence="5" type="ORF">DWX93_14995</name>
</gene>
<dbReference type="Gene3D" id="3.40.190.10">
    <property type="entry name" value="Periplasmic binding protein-like II"/>
    <property type="match status" value="2"/>
</dbReference>
<feature type="signal peptide" evidence="4">
    <location>
        <begin position="1"/>
        <end position="19"/>
    </location>
</feature>
<dbReference type="EMBL" id="QRVL01000019">
    <property type="protein sequence ID" value="RGS36904.1"/>
    <property type="molecule type" value="Genomic_DNA"/>
</dbReference>
<comment type="caution">
    <text evidence="5">The sequence shown here is derived from an EMBL/GenBank/DDBJ whole genome shotgun (WGS) entry which is preliminary data.</text>
</comment>
<name>A0A395V7R4_9FIRM</name>